<organism evidence="1 2">
    <name type="scientific">Araneus ventricosus</name>
    <name type="common">Orbweaver spider</name>
    <name type="synonym">Epeira ventricosa</name>
    <dbReference type="NCBI Taxonomy" id="182803"/>
    <lineage>
        <taxon>Eukaryota</taxon>
        <taxon>Metazoa</taxon>
        <taxon>Ecdysozoa</taxon>
        <taxon>Arthropoda</taxon>
        <taxon>Chelicerata</taxon>
        <taxon>Arachnida</taxon>
        <taxon>Araneae</taxon>
        <taxon>Araneomorphae</taxon>
        <taxon>Entelegynae</taxon>
        <taxon>Araneoidea</taxon>
        <taxon>Araneidae</taxon>
        <taxon>Araneus</taxon>
    </lineage>
</organism>
<dbReference type="EMBL" id="BGPR01002231">
    <property type="protein sequence ID" value="GBM70136.1"/>
    <property type="molecule type" value="Genomic_DNA"/>
</dbReference>
<evidence type="ECO:0000313" key="1">
    <source>
        <dbReference type="EMBL" id="GBM70136.1"/>
    </source>
</evidence>
<dbReference type="AlphaFoldDB" id="A0A4Y2HYX8"/>
<gene>
    <name evidence="1" type="ORF">AVEN_151593_1</name>
</gene>
<comment type="caution">
    <text evidence="1">The sequence shown here is derived from an EMBL/GenBank/DDBJ whole genome shotgun (WGS) entry which is preliminary data.</text>
</comment>
<dbReference type="OrthoDB" id="6435129at2759"/>
<dbReference type="Proteomes" id="UP000499080">
    <property type="component" value="Unassembled WGS sequence"/>
</dbReference>
<reference evidence="1 2" key="1">
    <citation type="journal article" date="2019" name="Sci. Rep.">
        <title>Orb-weaving spider Araneus ventricosus genome elucidates the spidroin gene catalogue.</title>
        <authorList>
            <person name="Kono N."/>
            <person name="Nakamura H."/>
            <person name="Ohtoshi R."/>
            <person name="Moran D.A.P."/>
            <person name="Shinohara A."/>
            <person name="Yoshida Y."/>
            <person name="Fujiwara M."/>
            <person name="Mori M."/>
            <person name="Tomita M."/>
            <person name="Arakawa K."/>
        </authorList>
    </citation>
    <scope>NUCLEOTIDE SEQUENCE [LARGE SCALE GENOMIC DNA]</scope>
</reference>
<accession>A0A4Y2HYX8</accession>
<protein>
    <recommendedName>
        <fullName evidence="3">Integrase zinc-binding domain-containing protein</fullName>
    </recommendedName>
</protein>
<proteinExistence type="predicted"/>
<keyword evidence="2" id="KW-1185">Reference proteome</keyword>
<evidence type="ECO:0008006" key="3">
    <source>
        <dbReference type="Google" id="ProtNLM"/>
    </source>
</evidence>
<name>A0A4Y2HYX8_ARAVE</name>
<evidence type="ECO:0000313" key="2">
    <source>
        <dbReference type="Proteomes" id="UP000499080"/>
    </source>
</evidence>
<sequence length="133" mass="15869">MEPRCHRSVEVKSREVIDEETVEFFRKTVKRNEDKRYEVCLPWKSGRPELEIKKELTTKRLMSTTKNLIRSGHLRVYVDVFNEWIWDGIIESVGKDDNKGHYLPHHSVIKTGDTTRKFAQFSMPWQRIPKEIP</sequence>